<protein>
    <submittedName>
        <fullName evidence="1">Alpha-hydroxy-acid oxidizing enzyme</fullName>
    </submittedName>
</protein>
<evidence type="ECO:0000313" key="2">
    <source>
        <dbReference type="Proteomes" id="UP000257479"/>
    </source>
</evidence>
<dbReference type="AlphaFoldDB" id="A0A3C1KE37"/>
<gene>
    <name evidence="1" type="ORF">DCP95_07990</name>
</gene>
<feature type="non-terminal residue" evidence="1">
    <location>
        <position position="67"/>
    </location>
</feature>
<reference evidence="1 2" key="1">
    <citation type="journal article" date="2018" name="Nat. Biotechnol.">
        <title>A standardized bacterial taxonomy based on genome phylogeny substantially revises the tree of life.</title>
        <authorList>
            <person name="Parks D.H."/>
            <person name="Chuvochina M."/>
            <person name="Waite D.W."/>
            <person name="Rinke C."/>
            <person name="Skarshewski A."/>
            <person name="Chaumeil P.A."/>
            <person name="Hugenholtz P."/>
        </authorList>
    </citation>
    <scope>NUCLEOTIDE SEQUENCE [LARGE SCALE GENOMIC DNA]</scope>
    <source>
        <strain evidence="1">UBA9152</strain>
    </source>
</reference>
<accession>A0A3C1KE37</accession>
<proteinExistence type="predicted"/>
<evidence type="ECO:0000313" key="1">
    <source>
        <dbReference type="EMBL" id="HAN24496.1"/>
    </source>
</evidence>
<sequence>MVQRQLPNPAELLELMQFKKPSFDLKKRRLESALTIADLRTIAKRRTPKAAFDYTDGAAEGELSLAR</sequence>
<comment type="caution">
    <text evidence="1">The sequence shown here is derived from an EMBL/GenBank/DDBJ whole genome shotgun (WGS) entry which is preliminary data.</text>
</comment>
<dbReference type="EMBL" id="DMNG01000137">
    <property type="protein sequence ID" value="HAN24496.1"/>
    <property type="molecule type" value="Genomic_DNA"/>
</dbReference>
<organism evidence="1 2">
    <name type="scientific">Microbacterium ginsengisoli</name>
    <dbReference type="NCBI Taxonomy" id="400772"/>
    <lineage>
        <taxon>Bacteria</taxon>
        <taxon>Bacillati</taxon>
        <taxon>Actinomycetota</taxon>
        <taxon>Actinomycetes</taxon>
        <taxon>Micrococcales</taxon>
        <taxon>Microbacteriaceae</taxon>
        <taxon>Microbacterium</taxon>
    </lineage>
</organism>
<name>A0A3C1KE37_9MICO</name>
<dbReference type="Proteomes" id="UP000257479">
    <property type="component" value="Unassembled WGS sequence"/>
</dbReference>